<dbReference type="Proteomes" id="UP000650424">
    <property type="component" value="Unassembled WGS sequence"/>
</dbReference>
<dbReference type="InterPro" id="IPR046357">
    <property type="entry name" value="PPIase_dom_sf"/>
</dbReference>
<evidence type="ECO:0000256" key="5">
    <source>
        <dbReference type="PROSITE-ProRule" id="PRU00277"/>
    </source>
</evidence>
<proteinExistence type="inferred from homology"/>
<evidence type="ECO:0000256" key="4">
    <source>
        <dbReference type="ARBA" id="ARBA00023235"/>
    </source>
</evidence>
<dbReference type="PANTHER" id="PTHR43811:SF19">
    <property type="entry name" value="39 KDA FK506-BINDING NUCLEAR PROTEIN"/>
    <property type="match status" value="1"/>
</dbReference>
<comment type="similarity">
    <text evidence="2 6">Belongs to the FKBP-type PPIase family.</text>
</comment>
<comment type="catalytic activity">
    <reaction evidence="1 5 6">
        <text>[protein]-peptidylproline (omega=180) = [protein]-peptidylproline (omega=0)</text>
        <dbReference type="Rhea" id="RHEA:16237"/>
        <dbReference type="Rhea" id="RHEA-COMP:10747"/>
        <dbReference type="Rhea" id="RHEA-COMP:10748"/>
        <dbReference type="ChEBI" id="CHEBI:83833"/>
        <dbReference type="ChEBI" id="CHEBI:83834"/>
        <dbReference type="EC" id="5.2.1.8"/>
    </reaction>
</comment>
<evidence type="ECO:0000313" key="10">
    <source>
        <dbReference type="EMBL" id="MBC3916505.1"/>
    </source>
</evidence>
<comment type="caution">
    <text evidence="10">The sequence shown here is derived from an EMBL/GenBank/DDBJ whole genome shotgun (WGS) entry which is preliminary data.</text>
</comment>
<dbReference type="PANTHER" id="PTHR43811">
    <property type="entry name" value="FKBP-TYPE PEPTIDYL-PROLYL CIS-TRANS ISOMERASE FKPA"/>
    <property type="match status" value="1"/>
</dbReference>
<dbReference type="EC" id="5.2.1.8" evidence="6"/>
<evidence type="ECO:0000256" key="3">
    <source>
        <dbReference type="ARBA" id="ARBA00023110"/>
    </source>
</evidence>
<evidence type="ECO:0000256" key="1">
    <source>
        <dbReference type="ARBA" id="ARBA00000971"/>
    </source>
</evidence>
<evidence type="ECO:0000313" key="11">
    <source>
        <dbReference type="Proteomes" id="UP000650424"/>
    </source>
</evidence>
<dbReference type="InterPro" id="IPR001179">
    <property type="entry name" value="PPIase_FKBP_dom"/>
</dbReference>
<evidence type="ECO:0000259" key="9">
    <source>
        <dbReference type="PROSITE" id="PS50059"/>
    </source>
</evidence>
<dbReference type="EMBL" id="JACOGF010000002">
    <property type="protein sequence ID" value="MBC3916505.1"/>
    <property type="molecule type" value="Genomic_DNA"/>
</dbReference>
<dbReference type="PROSITE" id="PS50059">
    <property type="entry name" value="FKBP_PPIASE"/>
    <property type="match status" value="1"/>
</dbReference>
<feature type="domain" description="PPIase FKBP-type" evidence="9">
    <location>
        <begin position="64"/>
        <end position="159"/>
    </location>
</feature>
<evidence type="ECO:0000256" key="8">
    <source>
        <dbReference type="SAM" id="SignalP"/>
    </source>
</evidence>
<organism evidence="10 11">
    <name type="scientific">Undibacterium hunanense</name>
    <dbReference type="NCBI Taxonomy" id="2762292"/>
    <lineage>
        <taxon>Bacteria</taxon>
        <taxon>Pseudomonadati</taxon>
        <taxon>Pseudomonadota</taxon>
        <taxon>Betaproteobacteria</taxon>
        <taxon>Burkholderiales</taxon>
        <taxon>Oxalobacteraceae</taxon>
        <taxon>Undibacterium</taxon>
    </lineage>
</organism>
<dbReference type="Gene3D" id="3.10.50.40">
    <property type="match status" value="1"/>
</dbReference>
<dbReference type="GO" id="GO:0016853">
    <property type="term" value="F:isomerase activity"/>
    <property type="evidence" value="ECO:0007669"/>
    <property type="project" value="UniProtKB-KW"/>
</dbReference>
<feature type="chain" id="PRO_5046422263" description="Peptidyl-prolyl cis-trans isomerase" evidence="8">
    <location>
        <begin position="23"/>
        <end position="159"/>
    </location>
</feature>
<keyword evidence="4 5" id="KW-0413">Isomerase</keyword>
<dbReference type="RefSeq" id="WP_186945768.1">
    <property type="nucleotide sequence ID" value="NZ_JACOGF010000002.1"/>
</dbReference>
<feature type="region of interest" description="Disordered" evidence="7">
    <location>
        <begin position="25"/>
        <end position="44"/>
    </location>
</feature>
<keyword evidence="11" id="KW-1185">Reference proteome</keyword>
<keyword evidence="3 5" id="KW-0697">Rotamase</keyword>
<evidence type="ECO:0000256" key="6">
    <source>
        <dbReference type="RuleBase" id="RU003915"/>
    </source>
</evidence>
<evidence type="ECO:0000256" key="7">
    <source>
        <dbReference type="SAM" id="MobiDB-lite"/>
    </source>
</evidence>
<feature type="signal peptide" evidence="8">
    <location>
        <begin position="1"/>
        <end position="22"/>
    </location>
</feature>
<reference evidence="10 11" key="1">
    <citation type="submission" date="2020-08" db="EMBL/GenBank/DDBJ databases">
        <title>Novel species isolated from subtropical streams in China.</title>
        <authorList>
            <person name="Lu H."/>
        </authorList>
    </citation>
    <scope>NUCLEOTIDE SEQUENCE [LARGE SCALE GENOMIC DNA]</scope>
    <source>
        <strain evidence="10 11">CY18W</strain>
    </source>
</reference>
<name>A0ABR6ZKS0_9BURK</name>
<protein>
    <recommendedName>
        <fullName evidence="6">Peptidyl-prolyl cis-trans isomerase</fullName>
        <ecNumber evidence="6">5.2.1.8</ecNumber>
    </recommendedName>
</protein>
<keyword evidence="8" id="KW-0732">Signal</keyword>
<evidence type="ECO:0000256" key="2">
    <source>
        <dbReference type="ARBA" id="ARBA00006577"/>
    </source>
</evidence>
<sequence length="159" mass="16760">MKSRLLISLLATSLLQALPVHANPAPETPAQSQATEASVPAPAEGPSVQKIDLVVGKGFEAIAGRNVVVHYTGWLHDPFAKQERGKLFDSSKGRGTFSFVLGAGRVIKGWEQGVAGMRVGGKRTLIIPPELAYGAKGAGNGLIPPNAQLIFDIELLDVK</sequence>
<gene>
    <name evidence="10" type="ORF">H8L32_03315</name>
</gene>
<accession>A0ABR6ZKS0</accession>
<dbReference type="Pfam" id="PF00254">
    <property type="entry name" value="FKBP_C"/>
    <property type="match status" value="1"/>
</dbReference>
<dbReference type="SUPFAM" id="SSF54534">
    <property type="entry name" value="FKBP-like"/>
    <property type="match status" value="1"/>
</dbReference>